<feature type="domain" description="General stress protein FMN-binding split barrel" evidence="2">
    <location>
        <begin position="30"/>
        <end position="180"/>
    </location>
</feature>
<feature type="region of interest" description="Disordered" evidence="1">
    <location>
        <begin position="188"/>
        <end position="208"/>
    </location>
</feature>
<feature type="region of interest" description="Disordered" evidence="1">
    <location>
        <begin position="1"/>
        <end position="25"/>
    </location>
</feature>
<organism evidence="3 4">
    <name type="scientific">Zasmidium cellare ATCC 36951</name>
    <dbReference type="NCBI Taxonomy" id="1080233"/>
    <lineage>
        <taxon>Eukaryota</taxon>
        <taxon>Fungi</taxon>
        <taxon>Dikarya</taxon>
        <taxon>Ascomycota</taxon>
        <taxon>Pezizomycotina</taxon>
        <taxon>Dothideomycetes</taxon>
        <taxon>Dothideomycetidae</taxon>
        <taxon>Mycosphaerellales</taxon>
        <taxon>Mycosphaerellaceae</taxon>
        <taxon>Zasmidium</taxon>
    </lineage>
</organism>
<dbReference type="GeneID" id="54572194"/>
<evidence type="ECO:0000256" key="1">
    <source>
        <dbReference type="SAM" id="MobiDB-lite"/>
    </source>
</evidence>
<dbReference type="SUPFAM" id="SSF50475">
    <property type="entry name" value="FMN-binding split barrel"/>
    <property type="match status" value="1"/>
</dbReference>
<dbReference type="AlphaFoldDB" id="A0A6A6BY76"/>
<dbReference type="InterPro" id="IPR052917">
    <property type="entry name" value="Stress-Dev_Protein"/>
</dbReference>
<proteinExistence type="predicted"/>
<dbReference type="PANTHER" id="PTHR34818:SF1">
    <property type="entry name" value="PROTEIN BLI-3"/>
    <property type="match status" value="1"/>
</dbReference>
<dbReference type="RefSeq" id="XP_033660554.1">
    <property type="nucleotide sequence ID" value="XM_033818922.1"/>
</dbReference>
<dbReference type="OrthoDB" id="434253at2759"/>
<name>A0A6A6BY76_ZASCE</name>
<evidence type="ECO:0000259" key="2">
    <source>
        <dbReference type="Pfam" id="PF16242"/>
    </source>
</evidence>
<evidence type="ECO:0000313" key="4">
    <source>
        <dbReference type="Proteomes" id="UP000799537"/>
    </source>
</evidence>
<dbReference type="PANTHER" id="PTHR34818">
    <property type="entry name" value="PROTEIN BLI-3"/>
    <property type="match status" value="1"/>
</dbReference>
<keyword evidence="4" id="KW-1185">Reference proteome</keyword>
<dbReference type="InterPro" id="IPR012349">
    <property type="entry name" value="Split_barrel_FMN-bd"/>
</dbReference>
<gene>
    <name evidence="3" type="ORF">M409DRAFT_70850</name>
</gene>
<reference evidence="3" key="1">
    <citation type="journal article" date="2020" name="Stud. Mycol.">
        <title>101 Dothideomycetes genomes: a test case for predicting lifestyles and emergence of pathogens.</title>
        <authorList>
            <person name="Haridas S."/>
            <person name="Albert R."/>
            <person name="Binder M."/>
            <person name="Bloem J."/>
            <person name="Labutti K."/>
            <person name="Salamov A."/>
            <person name="Andreopoulos B."/>
            <person name="Baker S."/>
            <person name="Barry K."/>
            <person name="Bills G."/>
            <person name="Bluhm B."/>
            <person name="Cannon C."/>
            <person name="Castanera R."/>
            <person name="Culley D."/>
            <person name="Daum C."/>
            <person name="Ezra D."/>
            <person name="Gonzalez J."/>
            <person name="Henrissat B."/>
            <person name="Kuo A."/>
            <person name="Liang C."/>
            <person name="Lipzen A."/>
            <person name="Lutzoni F."/>
            <person name="Magnuson J."/>
            <person name="Mondo S."/>
            <person name="Nolan M."/>
            <person name="Ohm R."/>
            <person name="Pangilinan J."/>
            <person name="Park H.-J."/>
            <person name="Ramirez L."/>
            <person name="Alfaro M."/>
            <person name="Sun H."/>
            <person name="Tritt A."/>
            <person name="Yoshinaga Y."/>
            <person name="Zwiers L.-H."/>
            <person name="Turgeon B."/>
            <person name="Goodwin S."/>
            <person name="Spatafora J."/>
            <person name="Crous P."/>
            <person name="Grigoriev I."/>
        </authorList>
    </citation>
    <scope>NUCLEOTIDE SEQUENCE</scope>
    <source>
        <strain evidence="3">ATCC 36951</strain>
    </source>
</reference>
<dbReference type="InterPro" id="IPR038725">
    <property type="entry name" value="YdaG_split_barrel_FMN-bd"/>
</dbReference>
<protein>
    <recommendedName>
        <fullName evidence="2">General stress protein FMN-binding split barrel domain-containing protein</fullName>
    </recommendedName>
</protein>
<evidence type="ECO:0000313" key="3">
    <source>
        <dbReference type="EMBL" id="KAF2159665.1"/>
    </source>
</evidence>
<dbReference type="EMBL" id="ML993634">
    <property type="protein sequence ID" value="KAF2159665.1"/>
    <property type="molecule type" value="Genomic_DNA"/>
</dbReference>
<dbReference type="Proteomes" id="UP000799537">
    <property type="component" value="Unassembled WGS sequence"/>
</dbReference>
<accession>A0A6A6BY76</accession>
<dbReference type="Pfam" id="PF16242">
    <property type="entry name" value="Pyrid_ox_like"/>
    <property type="match status" value="1"/>
</dbReference>
<sequence length="208" mass="22867">MPEKVSSIDASRDPAVSKQYDNESSAETKFKEFYELVDSLTISMFGTYRNGVGPVTRSMAVSKRSGPDFLFLANTNSQKFKDLEANKEVNLSFEDSSKHDWISVTGEAVTLSNDDPRIKEVYSKGIAAWFGDVGDGVHDGGPEDPRMKLIEVQSKYITYYKRKTGALGMAKEVGGALLTGGVANTGDLREMKEDDIKQARSRDSALSK</sequence>
<dbReference type="Gene3D" id="2.30.110.10">
    <property type="entry name" value="Electron Transport, Fmn-binding Protein, Chain A"/>
    <property type="match status" value="1"/>
</dbReference>